<dbReference type="InterPro" id="IPR002629">
    <property type="entry name" value="Met_Synth_C/arc"/>
</dbReference>
<feature type="domain" description="Cobalamin-independent methionine synthase MetE C-terminal/archaeal" evidence="1">
    <location>
        <begin position="23"/>
        <end position="205"/>
    </location>
</feature>
<gene>
    <name evidence="2" type="ORF">ETSY1_01415</name>
</gene>
<evidence type="ECO:0000313" key="3">
    <source>
        <dbReference type="Proteomes" id="UP000019141"/>
    </source>
</evidence>
<sequence length="231" mass="25772">MPSPVTISYSGYKTGVTDKVYPTREQFLDDLVTIMKGELLALVQEGVSYIQLDEGFSGYVGEAWRGQLERLGLNPTKILEADIAAENVCYDALPRDQVVLGIHICRGNSKSRWGRSGGYDWLAEQVFSTLNVDRFLLEYDSERAGGFESLRFVPKGKIVVLGLVTTKHGQLELQDELMRQIDHASKYLPLDQLALSPQCGFASVSEGNLLSVDDQRRKLELVVDTARKVWG</sequence>
<dbReference type="SUPFAM" id="SSF51726">
    <property type="entry name" value="UROD/MetE-like"/>
    <property type="match status" value="1"/>
</dbReference>
<dbReference type="Proteomes" id="UP000019141">
    <property type="component" value="Unassembled WGS sequence"/>
</dbReference>
<dbReference type="HOGENOM" id="CLU_058877_0_1_7"/>
<organism evidence="2 3">
    <name type="scientific">Entotheonella factor</name>
    <dbReference type="NCBI Taxonomy" id="1429438"/>
    <lineage>
        <taxon>Bacteria</taxon>
        <taxon>Pseudomonadati</taxon>
        <taxon>Nitrospinota/Tectimicrobiota group</taxon>
        <taxon>Candidatus Tectimicrobiota</taxon>
        <taxon>Candidatus Entotheonellia</taxon>
        <taxon>Candidatus Entotheonellales</taxon>
        <taxon>Candidatus Entotheonellaceae</taxon>
        <taxon>Candidatus Entotheonella</taxon>
    </lineage>
</organism>
<dbReference type="PATRIC" id="fig|1429438.4.peg.468"/>
<dbReference type="Gene3D" id="3.20.20.210">
    <property type="match status" value="1"/>
</dbReference>
<reference evidence="2 3" key="1">
    <citation type="journal article" date="2014" name="Nature">
        <title>An environmental bacterial taxon with a large and distinct metabolic repertoire.</title>
        <authorList>
            <person name="Wilson M.C."/>
            <person name="Mori T."/>
            <person name="Ruckert C."/>
            <person name="Uria A.R."/>
            <person name="Helf M.J."/>
            <person name="Takada K."/>
            <person name="Gernert C."/>
            <person name="Steffens U.A."/>
            <person name="Heycke N."/>
            <person name="Schmitt S."/>
            <person name="Rinke C."/>
            <person name="Helfrich E.J."/>
            <person name="Brachmann A.O."/>
            <person name="Gurgui C."/>
            <person name="Wakimoto T."/>
            <person name="Kracht M."/>
            <person name="Crusemann M."/>
            <person name="Hentschel U."/>
            <person name="Abe I."/>
            <person name="Matsunaga S."/>
            <person name="Kalinowski J."/>
            <person name="Takeyama H."/>
            <person name="Piel J."/>
        </authorList>
    </citation>
    <scope>NUCLEOTIDE SEQUENCE [LARGE SCALE GENOMIC DNA]</scope>
    <source>
        <strain evidence="3">TSY1</strain>
    </source>
</reference>
<evidence type="ECO:0000259" key="1">
    <source>
        <dbReference type="Pfam" id="PF01717"/>
    </source>
</evidence>
<dbReference type="PANTHER" id="PTHR43844">
    <property type="entry name" value="METHIONINE SYNTHASE"/>
    <property type="match status" value="1"/>
</dbReference>
<keyword evidence="3" id="KW-1185">Reference proteome</keyword>
<dbReference type="GO" id="GO:0008270">
    <property type="term" value="F:zinc ion binding"/>
    <property type="evidence" value="ECO:0007669"/>
    <property type="project" value="InterPro"/>
</dbReference>
<dbReference type="GO" id="GO:0009086">
    <property type="term" value="P:methionine biosynthetic process"/>
    <property type="evidence" value="ECO:0007669"/>
    <property type="project" value="InterPro"/>
</dbReference>
<evidence type="ECO:0000313" key="2">
    <source>
        <dbReference type="EMBL" id="ETX03055.1"/>
    </source>
</evidence>
<accession>W4LYP1</accession>
<dbReference type="GO" id="GO:0003871">
    <property type="term" value="F:5-methyltetrahydropteroyltriglutamate-homocysteine S-methyltransferase activity"/>
    <property type="evidence" value="ECO:0007669"/>
    <property type="project" value="InterPro"/>
</dbReference>
<dbReference type="InterPro" id="IPR038071">
    <property type="entry name" value="UROD/MetE-like_sf"/>
</dbReference>
<dbReference type="AlphaFoldDB" id="W4LYP1"/>
<proteinExistence type="predicted"/>
<dbReference type="Pfam" id="PF01717">
    <property type="entry name" value="Meth_synt_2"/>
    <property type="match status" value="1"/>
</dbReference>
<name>W4LYP1_ENTF1</name>
<dbReference type="EMBL" id="AZHW01000082">
    <property type="protein sequence ID" value="ETX03055.1"/>
    <property type="molecule type" value="Genomic_DNA"/>
</dbReference>
<dbReference type="PANTHER" id="PTHR43844:SF1">
    <property type="entry name" value="METHIONINE SYNTHASE"/>
    <property type="match status" value="1"/>
</dbReference>
<protein>
    <recommendedName>
        <fullName evidence="1">Cobalamin-independent methionine synthase MetE C-terminal/archaeal domain-containing protein</fullName>
    </recommendedName>
</protein>
<comment type="caution">
    <text evidence="2">The sequence shown here is derived from an EMBL/GenBank/DDBJ whole genome shotgun (WGS) entry which is preliminary data.</text>
</comment>